<dbReference type="GO" id="GO:0035269">
    <property type="term" value="P:protein O-linked glycosylation via mannose"/>
    <property type="evidence" value="ECO:0007669"/>
    <property type="project" value="TreeGrafter"/>
</dbReference>
<dbReference type="PANTHER" id="PTHR44216">
    <property type="entry name" value="PROTEIN O-MANNOSYL-TRANSFERASE TMTC2"/>
    <property type="match status" value="1"/>
</dbReference>
<gene>
    <name evidence="1" type="ORF">BDFB_011114</name>
</gene>
<keyword evidence="2" id="KW-1185">Reference proteome</keyword>
<dbReference type="Proteomes" id="UP000292052">
    <property type="component" value="Unassembled WGS sequence"/>
</dbReference>
<dbReference type="SUPFAM" id="SSF48452">
    <property type="entry name" value="TPR-like"/>
    <property type="match status" value="1"/>
</dbReference>
<name>A0A482VL35_ASBVE</name>
<dbReference type="InterPro" id="IPR011990">
    <property type="entry name" value="TPR-like_helical_dom_sf"/>
</dbReference>
<feature type="non-terminal residue" evidence="1">
    <location>
        <position position="1"/>
    </location>
</feature>
<sequence>EFLASRRRYKEAAVMYEKAAELRPHDYELAVAAATAMRQAGRHQEAERWYRTAVDLKPSVSITDKSGFLPRRRAMNLIQI</sequence>
<dbReference type="GO" id="GO:0000030">
    <property type="term" value="F:mannosyltransferase activity"/>
    <property type="evidence" value="ECO:0007669"/>
    <property type="project" value="TreeGrafter"/>
</dbReference>
<dbReference type="Pfam" id="PF14559">
    <property type="entry name" value="TPR_19"/>
    <property type="match status" value="1"/>
</dbReference>
<dbReference type="EMBL" id="QDEB01087775">
    <property type="protein sequence ID" value="RZC33562.1"/>
    <property type="molecule type" value="Genomic_DNA"/>
</dbReference>
<dbReference type="AlphaFoldDB" id="A0A482VL35"/>
<reference evidence="1 2" key="1">
    <citation type="submission" date="2017-03" db="EMBL/GenBank/DDBJ databases">
        <title>Genome of the blue death feigning beetle - Asbolus verrucosus.</title>
        <authorList>
            <person name="Rider S.D."/>
        </authorList>
    </citation>
    <scope>NUCLEOTIDE SEQUENCE [LARGE SCALE GENOMIC DNA]</scope>
    <source>
        <strain evidence="1">Butters</strain>
        <tissue evidence="1">Head and leg muscle</tissue>
    </source>
</reference>
<dbReference type="InterPro" id="IPR052384">
    <property type="entry name" value="TMTC_O-mannosyltransferase"/>
</dbReference>
<dbReference type="PANTHER" id="PTHR44216:SF3">
    <property type="entry name" value="PROTEIN O-MANNOSYL-TRANSFERASE TMTC2"/>
    <property type="match status" value="1"/>
</dbReference>
<organism evidence="1 2">
    <name type="scientific">Asbolus verrucosus</name>
    <name type="common">Desert ironclad beetle</name>
    <dbReference type="NCBI Taxonomy" id="1661398"/>
    <lineage>
        <taxon>Eukaryota</taxon>
        <taxon>Metazoa</taxon>
        <taxon>Ecdysozoa</taxon>
        <taxon>Arthropoda</taxon>
        <taxon>Hexapoda</taxon>
        <taxon>Insecta</taxon>
        <taxon>Pterygota</taxon>
        <taxon>Neoptera</taxon>
        <taxon>Endopterygota</taxon>
        <taxon>Coleoptera</taxon>
        <taxon>Polyphaga</taxon>
        <taxon>Cucujiformia</taxon>
        <taxon>Tenebrionidae</taxon>
        <taxon>Pimeliinae</taxon>
        <taxon>Asbolus</taxon>
    </lineage>
</organism>
<evidence type="ECO:0000313" key="1">
    <source>
        <dbReference type="EMBL" id="RZC33562.1"/>
    </source>
</evidence>
<protein>
    <submittedName>
        <fullName evidence="1">TPR 11 domain containing protein</fullName>
    </submittedName>
</protein>
<dbReference type="Gene3D" id="1.25.40.10">
    <property type="entry name" value="Tetratricopeptide repeat domain"/>
    <property type="match status" value="1"/>
</dbReference>
<evidence type="ECO:0000313" key="2">
    <source>
        <dbReference type="Proteomes" id="UP000292052"/>
    </source>
</evidence>
<dbReference type="OrthoDB" id="1658288at2759"/>
<dbReference type="STRING" id="1661398.A0A482VL35"/>
<comment type="caution">
    <text evidence="1">The sequence shown here is derived from an EMBL/GenBank/DDBJ whole genome shotgun (WGS) entry which is preliminary data.</text>
</comment>
<proteinExistence type="predicted"/>
<dbReference type="GO" id="GO:0005789">
    <property type="term" value="C:endoplasmic reticulum membrane"/>
    <property type="evidence" value="ECO:0007669"/>
    <property type="project" value="TreeGrafter"/>
</dbReference>
<accession>A0A482VL35</accession>